<dbReference type="Pfam" id="PF17919">
    <property type="entry name" value="RT_RNaseH_2"/>
    <property type="match status" value="1"/>
</dbReference>
<dbReference type="InterPro" id="IPR041577">
    <property type="entry name" value="RT_RNaseH_2"/>
</dbReference>
<dbReference type="AlphaFoldDB" id="A0A6L2JU35"/>
<evidence type="ECO:0000259" key="1">
    <source>
        <dbReference type="Pfam" id="PF17919"/>
    </source>
</evidence>
<protein>
    <submittedName>
        <fullName evidence="2">Reverse transcriptase domain-containing protein</fullName>
    </submittedName>
</protein>
<dbReference type="CDD" id="cd09274">
    <property type="entry name" value="RNase_HI_RT_Ty3"/>
    <property type="match status" value="1"/>
</dbReference>
<dbReference type="Gene3D" id="3.30.70.270">
    <property type="match status" value="1"/>
</dbReference>
<feature type="domain" description="Reverse transcriptase/retrotransposon-derived protein RNase H-like" evidence="1">
    <location>
        <begin position="139"/>
        <end position="234"/>
    </location>
</feature>
<dbReference type="PANTHER" id="PTHR34072:SF44">
    <property type="entry name" value="RNA-DIRECTED DNA POLYMERASE"/>
    <property type="match status" value="1"/>
</dbReference>
<keyword evidence="2" id="KW-0808">Transferase</keyword>
<dbReference type="InterPro" id="IPR043128">
    <property type="entry name" value="Rev_trsase/Diguanyl_cyclase"/>
</dbReference>
<name>A0A6L2JU35_TANCI</name>
<keyword evidence="2" id="KW-0548">Nucleotidyltransferase</keyword>
<dbReference type="FunFam" id="3.10.20.370:FF:000001">
    <property type="entry name" value="Retrovirus-related Pol polyprotein from transposon 17.6-like protein"/>
    <property type="match status" value="1"/>
</dbReference>
<dbReference type="InterPro" id="IPR043502">
    <property type="entry name" value="DNA/RNA_pol_sf"/>
</dbReference>
<comment type="caution">
    <text evidence="2">The sequence shown here is derived from an EMBL/GenBank/DDBJ whole genome shotgun (WGS) entry which is preliminary data.</text>
</comment>
<dbReference type="EMBL" id="BKCJ010001254">
    <property type="protein sequence ID" value="GEU40067.1"/>
    <property type="molecule type" value="Genomic_DNA"/>
</dbReference>
<sequence length="570" mass="64788">MQEVVKKEIVKLLDTSIIYPITDSPWLSPIHCVPKKGGIIVVTNENDELVPTRTVTGWREKCHFMVKEGIVLGHKVSSAGLEVDKAKIDVISKLPPPTNIKGIISFLEHAGFYRRFIKDFSKIARPLTKVLEKDTTFEFNDECQKEFELLKDKHTCAPVIVSPNWNLPFELMCDASDFAVGAILGQKYGKNFYPIYFASKTLNPSQQKYTVTEKELMAVVFAFDKFRSYLILSKTIFHTDHSALRHLFKKQDAKPCFIRCILLLQEFDIEIKDRKGTENIAADHLSRIENDESSDDNEVDDNFPGETLMEINIKDEPWLADFANNLVGDVIPKGMTRFISGLETRTILDQCHHGPIGRHYGPNVTAKTVLDLGFYWLTIIKEAHNLVRLCEASQKTGNISKHNEMPLNNIQKRRNRRRSKQIVEPELRTTVETPIATMADTLTMSELLQAHTEGYRDAIRFDETFSEAWDPFKDLHRKYPHHSFSEWHQIDTFYNALTQTDQDSLNVAAGGNILNRTPRDALTIIENKSKVCTSRNNLVVSKVSATTSSSTPAYLPEITALTDAVKAMLL</sequence>
<reference evidence="2" key="1">
    <citation type="journal article" date="2019" name="Sci. Rep.">
        <title>Draft genome of Tanacetum cinerariifolium, the natural source of mosquito coil.</title>
        <authorList>
            <person name="Yamashiro T."/>
            <person name="Shiraishi A."/>
            <person name="Satake H."/>
            <person name="Nakayama K."/>
        </authorList>
    </citation>
    <scope>NUCLEOTIDE SEQUENCE</scope>
</reference>
<dbReference type="Gene3D" id="3.10.10.10">
    <property type="entry name" value="HIV Type 1 Reverse Transcriptase, subunit A, domain 1"/>
    <property type="match status" value="1"/>
</dbReference>
<dbReference type="FunFam" id="3.30.70.270:FF:000020">
    <property type="entry name" value="Transposon Tf2-6 polyprotein-like Protein"/>
    <property type="match status" value="1"/>
</dbReference>
<accession>A0A6L2JU35</accession>
<proteinExistence type="predicted"/>
<organism evidence="2">
    <name type="scientific">Tanacetum cinerariifolium</name>
    <name type="common">Dalmatian daisy</name>
    <name type="synonym">Chrysanthemum cinerariifolium</name>
    <dbReference type="NCBI Taxonomy" id="118510"/>
    <lineage>
        <taxon>Eukaryota</taxon>
        <taxon>Viridiplantae</taxon>
        <taxon>Streptophyta</taxon>
        <taxon>Embryophyta</taxon>
        <taxon>Tracheophyta</taxon>
        <taxon>Spermatophyta</taxon>
        <taxon>Magnoliopsida</taxon>
        <taxon>eudicotyledons</taxon>
        <taxon>Gunneridae</taxon>
        <taxon>Pentapetalae</taxon>
        <taxon>asterids</taxon>
        <taxon>campanulids</taxon>
        <taxon>Asterales</taxon>
        <taxon>Asteraceae</taxon>
        <taxon>Asteroideae</taxon>
        <taxon>Anthemideae</taxon>
        <taxon>Anthemidinae</taxon>
        <taxon>Tanacetum</taxon>
    </lineage>
</organism>
<keyword evidence="2" id="KW-0695">RNA-directed DNA polymerase</keyword>
<gene>
    <name evidence="2" type="ORF">Tci_012045</name>
</gene>
<dbReference type="GO" id="GO:0003964">
    <property type="term" value="F:RNA-directed DNA polymerase activity"/>
    <property type="evidence" value="ECO:0007669"/>
    <property type="project" value="UniProtKB-KW"/>
</dbReference>
<evidence type="ECO:0000313" key="2">
    <source>
        <dbReference type="EMBL" id="GEU40067.1"/>
    </source>
</evidence>
<dbReference type="PANTHER" id="PTHR34072">
    <property type="entry name" value="ENZYMATIC POLYPROTEIN-RELATED"/>
    <property type="match status" value="1"/>
</dbReference>
<dbReference type="SUPFAM" id="SSF56672">
    <property type="entry name" value="DNA/RNA polymerases"/>
    <property type="match status" value="1"/>
</dbReference>